<dbReference type="OrthoDB" id="10266696at2759"/>
<gene>
    <name evidence="4" type="ORF">HPODL_04380</name>
</gene>
<dbReference type="GO" id="GO:0010512">
    <property type="term" value="P:negative regulation of phosphatidylinositol biosynthetic process"/>
    <property type="evidence" value="ECO:0007669"/>
    <property type="project" value="EnsemblFungi"/>
</dbReference>
<dbReference type="eggNOG" id="KOG0703">
    <property type="taxonomic scope" value="Eukaryota"/>
</dbReference>
<organism evidence="4 5">
    <name type="scientific">Ogataea parapolymorpha (strain ATCC 26012 / BCRC 20466 / JCM 22074 / NRRL Y-7560 / DL-1)</name>
    <name type="common">Yeast</name>
    <name type="synonym">Hansenula polymorpha</name>
    <dbReference type="NCBI Taxonomy" id="871575"/>
    <lineage>
        <taxon>Eukaryota</taxon>
        <taxon>Fungi</taxon>
        <taxon>Dikarya</taxon>
        <taxon>Ascomycota</taxon>
        <taxon>Saccharomycotina</taxon>
        <taxon>Pichiomycetes</taxon>
        <taxon>Pichiales</taxon>
        <taxon>Pichiaceae</taxon>
        <taxon>Ogataea</taxon>
    </lineage>
</organism>
<dbReference type="RefSeq" id="XP_013934653.1">
    <property type="nucleotide sequence ID" value="XM_014079178.1"/>
</dbReference>
<proteinExistence type="predicted"/>
<evidence type="ECO:0000313" key="5">
    <source>
        <dbReference type="Proteomes" id="UP000008673"/>
    </source>
</evidence>
<dbReference type="InterPro" id="IPR001164">
    <property type="entry name" value="ArfGAP_dom"/>
</dbReference>
<evidence type="ECO:0000259" key="3">
    <source>
        <dbReference type="PROSITE" id="PS50115"/>
    </source>
</evidence>
<dbReference type="OMA" id="RDKYEHK"/>
<dbReference type="InterPro" id="IPR038508">
    <property type="entry name" value="ArfGAP_dom_sf"/>
</dbReference>
<dbReference type="SUPFAM" id="SSF57863">
    <property type="entry name" value="ArfGap/RecO-like zinc finger"/>
    <property type="match status" value="1"/>
</dbReference>
<dbReference type="GO" id="GO:0140297">
    <property type="term" value="F:DNA-binding transcription factor binding"/>
    <property type="evidence" value="ECO:0007669"/>
    <property type="project" value="EnsemblFungi"/>
</dbReference>
<dbReference type="GO" id="GO:0006897">
    <property type="term" value="P:endocytosis"/>
    <property type="evidence" value="ECO:0007669"/>
    <property type="project" value="EnsemblFungi"/>
</dbReference>
<dbReference type="PROSITE" id="PS50115">
    <property type="entry name" value="ARFGAP"/>
    <property type="match status" value="1"/>
</dbReference>
<keyword evidence="1" id="KW-0862">Zinc</keyword>
<comment type="caution">
    <text evidence="4">The sequence shown here is derived from an EMBL/GenBank/DDBJ whole genome shotgun (WGS) entry which is preliminary data.</text>
</comment>
<feature type="region of interest" description="Disordered" evidence="2">
    <location>
        <begin position="126"/>
        <end position="163"/>
    </location>
</feature>
<dbReference type="PANTHER" id="PTHR45705">
    <property type="entry name" value="FI20236P1"/>
    <property type="match status" value="1"/>
</dbReference>
<protein>
    <submittedName>
        <fullName evidence="4">Ultradian oscillation regulator</fullName>
    </submittedName>
</protein>
<evidence type="ECO:0000256" key="2">
    <source>
        <dbReference type="SAM" id="MobiDB-lite"/>
    </source>
</evidence>
<dbReference type="Pfam" id="PF01412">
    <property type="entry name" value="ArfGap"/>
    <property type="match status" value="1"/>
</dbReference>
<dbReference type="GO" id="GO:0045944">
    <property type="term" value="P:positive regulation of transcription by RNA polymerase II"/>
    <property type="evidence" value="ECO:0007669"/>
    <property type="project" value="EnsemblFungi"/>
</dbReference>
<accession>W1QDW9</accession>
<dbReference type="GO" id="GO:0005096">
    <property type="term" value="F:GTPase activator activity"/>
    <property type="evidence" value="ECO:0007669"/>
    <property type="project" value="EnsemblFungi"/>
</dbReference>
<dbReference type="AlphaFoldDB" id="W1QDW9"/>
<keyword evidence="1" id="KW-0479">Metal-binding</keyword>
<dbReference type="GeneID" id="25773808"/>
<dbReference type="CDD" id="cd08204">
    <property type="entry name" value="ArfGap"/>
    <property type="match status" value="1"/>
</dbReference>
<sequence>MVKRTEQEQRLLEMLNSRGNRNKCGECGATYPTWASWNLGVFLCGRCASVHRSLGPDVSQVKSLSLDVWTMDELDALESMGNKENQRLWNSRKEPFPFDEDDKGAITLYLRNKYIKGLFRTTPIDPEDYRLHKNDRRRSRRARDEHGSRRGSRPGTSSRDQYADLSRKLRYDYGLEDEERNLDALERSHGDIKRALRILANEKDETPPPLPRRRPTAGALLDSTKTGAASVDWLGGDGLAPQAQQVQQVQQAQTGAPEVQIYQYIDPNTGQVYYIDSNGQQYMDQNQAQMEAQMQMQMQMQQMQQQQLLQQRQLANAQVLSAYNQPTGQPGQMGMGQGFF</sequence>
<dbReference type="GO" id="GO:0008270">
    <property type="term" value="F:zinc ion binding"/>
    <property type="evidence" value="ECO:0007669"/>
    <property type="project" value="UniProtKB-KW"/>
</dbReference>
<keyword evidence="1" id="KW-0863">Zinc-finger</keyword>
<dbReference type="HOGENOM" id="CLU_031494_1_0_1"/>
<evidence type="ECO:0000256" key="1">
    <source>
        <dbReference type="PROSITE-ProRule" id="PRU00288"/>
    </source>
</evidence>
<dbReference type="SMART" id="SM00105">
    <property type="entry name" value="ArfGap"/>
    <property type="match status" value="1"/>
</dbReference>
<dbReference type="Gene3D" id="1.10.8.10">
    <property type="entry name" value="DNA helicase RuvA subunit, C-terminal domain"/>
    <property type="match status" value="1"/>
</dbReference>
<dbReference type="PRINTS" id="PR00405">
    <property type="entry name" value="REVINTRACTNG"/>
</dbReference>
<dbReference type="Gene3D" id="1.10.220.150">
    <property type="entry name" value="Arf GTPase activating protein"/>
    <property type="match status" value="1"/>
</dbReference>
<dbReference type="GO" id="GO:0030479">
    <property type="term" value="C:actin cortical patch"/>
    <property type="evidence" value="ECO:0007669"/>
    <property type="project" value="EnsemblFungi"/>
</dbReference>
<name>W1QDW9_OGAPD</name>
<dbReference type="STRING" id="871575.W1QDW9"/>
<dbReference type="EMBL" id="AEOI02000008">
    <property type="protein sequence ID" value="ESW98770.1"/>
    <property type="molecule type" value="Genomic_DNA"/>
</dbReference>
<dbReference type="GO" id="GO:0005634">
    <property type="term" value="C:nucleus"/>
    <property type="evidence" value="ECO:0007669"/>
    <property type="project" value="EnsemblFungi"/>
</dbReference>
<dbReference type="Proteomes" id="UP000008673">
    <property type="component" value="Unassembled WGS sequence"/>
</dbReference>
<dbReference type="PANTHER" id="PTHR45705:SF9">
    <property type="entry name" value="PROTEIN GTS1"/>
    <property type="match status" value="1"/>
</dbReference>
<dbReference type="InterPro" id="IPR037278">
    <property type="entry name" value="ARFGAP/RecO"/>
</dbReference>
<dbReference type="InterPro" id="IPR051718">
    <property type="entry name" value="ARF_GTPase-activating"/>
</dbReference>
<keyword evidence="5" id="KW-1185">Reference proteome</keyword>
<dbReference type="KEGG" id="opa:HPODL_04380"/>
<reference evidence="4 5" key="1">
    <citation type="journal article" date="2013" name="BMC Genomics">
        <title>Genome sequence and analysis of methylotrophic yeast Hansenula polymorpha DL1.</title>
        <authorList>
            <person name="Ravin N.V."/>
            <person name="Eldarov M.A."/>
            <person name="Kadnikov V.V."/>
            <person name="Beletsky A.V."/>
            <person name="Schneider J."/>
            <person name="Mardanova E.S."/>
            <person name="Smekalova E.M."/>
            <person name="Zvereva M.I."/>
            <person name="Dontsova O.A."/>
            <person name="Mardanov A.V."/>
            <person name="Skryabin K.G."/>
        </authorList>
    </citation>
    <scope>NUCLEOTIDE SEQUENCE [LARGE SCALE GENOMIC DNA]</scope>
    <source>
        <strain evidence="5">ATCC 26012 / BCRC 20466 / JCM 22074 / NRRL Y-7560 / DL-1</strain>
    </source>
</reference>
<evidence type="ECO:0000313" key="4">
    <source>
        <dbReference type="EMBL" id="ESW98770.1"/>
    </source>
</evidence>
<feature type="domain" description="Arf-GAP" evidence="3">
    <location>
        <begin position="9"/>
        <end position="128"/>
    </location>
</feature>